<keyword evidence="3" id="KW-0997">Cell inner membrane</keyword>
<evidence type="ECO:0000256" key="4">
    <source>
        <dbReference type="ARBA" id="ARBA00022692"/>
    </source>
</evidence>
<dbReference type="InterPro" id="IPR010656">
    <property type="entry name" value="DctM"/>
</dbReference>
<feature type="transmembrane region" description="Helical" evidence="7">
    <location>
        <begin position="359"/>
        <end position="387"/>
    </location>
</feature>
<feature type="transmembrane region" description="Helical" evidence="7">
    <location>
        <begin position="333"/>
        <end position="353"/>
    </location>
</feature>
<feature type="transmembrane region" description="Helical" evidence="7">
    <location>
        <begin position="136"/>
        <end position="162"/>
    </location>
</feature>
<evidence type="ECO:0000256" key="3">
    <source>
        <dbReference type="ARBA" id="ARBA00022519"/>
    </source>
</evidence>
<feature type="domain" description="TRAP C4-dicarboxylate transport system permease DctM subunit" evidence="8">
    <location>
        <begin position="8"/>
        <end position="415"/>
    </location>
</feature>
<feature type="transmembrane region" description="Helical" evidence="7">
    <location>
        <begin position="399"/>
        <end position="420"/>
    </location>
</feature>
<dbReference type="AlphaFoldDB" id="A0A1G5RSX5"/>
<organism evidence="9 10">
    <name type="scientific">Acidaminobacter hydrogenoformans DSM 2784</name>
    <dbReference type="NCBI Taxonomy" id="1120920"/>
    <lineage>
        <taxon>Bacteria</taxon>
        <taxon>Bacillati</taxon>
        <taxon>Bacillota</taxon>
        <taxon>Clostridia</taxon>
        <taxon>Peptostreptococcales</taxon>
        <taxon>Acidaminobacteraceae</taxon>
        <taxon>Acidaminobacter</taxon>
    </lineage>
</organism>
<keyword evidence="2" id="KW-1003">Cell membrane</keyword>
<dbReference type="RefSeq" id="WP_242870743.1">
    <property type="nucleotide sequence ID" value="NZ_FMWL01000001.1"/>
</dbReference>
<feature type="transmembrane region" description="Helical" evidence="7">
    <location>
        <begin position="7"/>
        <end position="35"/>
    </location>
</feature>
<comment type="subcellular location">
    <subcellularLocation>
        <location evidence="1">Cell inner membrane</location>
        <topology evidence="1">Multi-pass membrane protein</topology>
    </subcellularLocation>
</comment>
<keyword evidence="6 7" id="KW-0472">Membrane</keyword>
<dbReference type="InterPro" id="IPR004681">
    <property type="entry name" value="TRAP_DctM"/>
</dbReference>
<feature type="transmembrane region" description="Helical" evidence="7">
    <location>
        <begin position="168"/>
        <end position="191"/>
    </location>
</feature>
<dbReference type="Proteomes" id="UP000199208">
    <property type="component" value="Unassembled WGS sequence"/>
</dbReference>
<evidence type="ECO:0000256" key="2">
    <source>
        <dbReference type="ARBA" id="ARBA00022475"/>
    </source>
</evidence>
<feature type="transmembrane region" description="Helical" evidence="7">
    <location>
        <begin position="212"/>
        <end position="234"/>
    </location>
</feature>
<gene>
    <name evidence="9" type="ORF">SAMN03080599_00282</name>
</gene>
<dbReference type="PANTHER" id="PTHR33362">
    <property type="entry name" value="SIALIC ACID TRAP TRANSPORTER PERMEASE PROTEIN SIAT-RELATED"/>
    <property type="match status" value="1"/>
</dbReference>
<feature type="transmembrane region" description="Helical" evidence="7">
    <location>
        <begin position="47"/>
        <end position="69"/>
    </location>
</feature>
<keyword evidence="10" id="KW-1185">Reference proteome</keyword>
<dbReference type="Pfam" id="PF06808">
    <property type="entry name" value="DctM"/>
    <property type="match status" value="1"/>
</dbReference>
<dbReference type="NCBIfam" id="TIGR00786">
    <property type="entry name" value="dctM"/>
    <property type="match status" value="1"/>
</dbReference>
<keyword evidence="4 7" id="KW-0812">Transmembrane</keyword>
<feature type="transmembrane region" description="Helical" evidence="7">
    <location>
        <begin position="277"/>
        <end position="298"/>
    </location>
</feature>
<sequence>MTEVLLILAFITFIAIGVPISFSLGLVAFFGIATVPGIPSIVIFNKMFYGLNSFILLAVPLFILAANLMNHGNISKMLIDFSVALVGHIRGGLAHSNILVSMIFAGVSGSSQADTAGVGKVLIPSMIEQGYDAETAVGVTAASSTIGSIIPPSIVMVVYAGITNASVAALFLAGMIPGIMVGLSMMAVVAVRGRKYNFPKNERIKSAEIGKLFLRSFPALVTPVIIIGGIVSGFFTPTEAAGVSAVYALLVGMFIYKTISVQSIPSIIIETLKLSSLSLFALATANALGELMGYYGVTTIVSEFFLNAPGGMYLFITIVIAFFLFIGTFMDGVPAMILFVPVILPAAIALGIHPVHLGLIVTITLSLGLVTPPYGLCLLIAGSIGKIGIERSFRGVRPYFLVALLVLLFVAFVPQVVIGIPKMISPRLF</sequence>
<dbReference type="PANTHER" id="PTHR33362:SF2">
    <property type="entry name" value="TRAP TRANSPORTER LARGE PERMEASE PROTEIN"/>
    <property type="match status" value="1"/>
</dbReference>
<evidence type="ECO:0000259" key="8">
    <source>
        <dbReference type="Pfam" id="PF06808"/>
    </source>
</evidence>
<name>A0A1G5RSX5_9FIRM</name>
<proteinExistence type="predicted"/>
<evidence type="ECO:0000256" key="7">
    <source>
        <dbReference type="SAM" id="Phobius"/>
    </source>
</evidence>
<dbReference type="PIRSF" id="PIRSF006066">
    <property type="entry name" value="HI0050"/>
    <property type="match status" value="1"/>
</dbReference>
<evidence type="ECO:0000256" key="6">
    <source>
        <dbReference type="ARBA" id="ARBA00023136"/>
    </source>
</evidence>
<evidence type="ECO:0000256" key="1">
    <source>
        <dbReference type="ARBA" id="ARBA00004429"/>
    </source>
</evidence>
<evidence type="ECO:0000256" key="5">
    <source>
        <dbReference type="ARBA" id="ARBA00022989"/>
    </source>
</evidence>
<feature type="transmembrane region" description="Helical" evidence="7">
    <location>
        <begin position="304"/>
        <end position="326"/>
    </location>
</feature>
<evidence type="ECO:0000313" key="9">
    <source>
        <dbReference type="EMBL" id="SCZ76521.1"/>
    </source>
</evidence>
<protein>
    <submittedName>
        <fullName evidence="9">TRAP transporter, DctM subunit</fullName>
    </submittedName>
</protein>
<evidence type="ECO:0000313" key="10">
    <source>
        <dbReference type="Proteomes" id="UP000199208"/>
    </source>
</evidence>
<dbReference type="EMBL" id="FMWL01000001">
    <property type="protein sequence ID" value="SCZ76521.1"/>
    <property type="molecule type" value="Genomic_DNA"/>
</dbReference>
<dbReference type="GO" id="GO:0022857">
    <property type="term" value="F:transmembrane transporter activity"/>
    <property type="evidence" value="ECO:0007669"/>
    <property type="project" value="TreeGrafter"/>
</dbReference>
<reference evidence="9 10" key="1">
    <citation type="submission" date="2016-10" db="EMBL/GenBank/DDBJ databases">
        <authorList>
            <person name="de Groot N.N."/>
        </authorList>
    </citation>
    <scope>NUCLEOTIDE SEQUENCE [LARGE SCALE GENOMIC DNA]</scope>
    <source>
        <strain evidence="9 10">DSM 2784</strain>
    </source>
</reference>
<feature type="transmembrane region" description="Helical" evidence="7">
    <location>
        <begin position="240"/>
        <end position="256"/>
    </location>
</feature>
<accession>A0A1G5RSX5</accession>
<keyword evidence="5 7" id="KW-1133">Transmembrane helix</keyword>
<dbReference type="GO" id="GO:0005886">
    <property type="term" value="C:plasma membrane"/>
    <property type="evidence" value="ECO:0007669"/>
    <property type="project" value="UniProtKB-SubCell"/>
</dbReference>
<dbReference type="STRING" id="1120920.SAMN03080599_00282"/>